<dbReference type="Pfam" id="PF00172">
    <property type="entry name" value="Zn_clus"/>
    <property type="match status" value="1"/>
</dbReference>
<keyword evidence="2" id="KW-0238">DNA-binding</keyword>
<keyword evidence="3" id="KW-0804">Transcription</keyword>
<dbReference type="PANTHER" id="PTHR47657:SF3">
    <property type="entry name" value="ORSELLINIC ACID_F9775 BIOSYNTHESIS CLUSTER PROTEIN D-RELATED"/>
    <property type="match status" value="1"/>
</dbReference>
<dbReference type="SUPFAM" id="SSF57701">
    <property type="entry name" value="Zn2/Cys6 DNA-binding domain"/>
    <property type="match status" value="1"/>
</dbReference>
<evidence type="ECO:0000256" key="4">
    <source>
        <dbReference type="ARBA" id="ARBA00023242"/>
    </source>
</evidence>
<evidence type="ECO:0000313" key="8">
    <source>
        <dbReference type="Proteomes" id="UP001610334"/>
    </source>
</evidence>
<gene>
    <name evidence="7" type="ORF">BJX63DRAFT_443070</name>
</gene>
<comment type="caution">
    <text evidence="7">The sequence shown here is derived from an EMBL/GenBank/DDBJ whole genome shotgun (WGS) entry which is preliminary data.</text>
</comment>
<evidence type="ECO:0000256" key="5">
    <source>
        <dbReference type="SAM" id="MobiDB-lite"/>
    </source>
</evidence>
<dbReference type="SMART" id="SM00066">
    <property type="entry name" value="GAL4"/>
    <property type="match status" value="1"/>
</dbReference>
<feature type="domain" description="Zn(2)-C6 fungal-type" evidence="6">
    <location>
        <begin position="23"/>
        <end position="53"/>
    </location>
</feature>
<dbReference type="InterPro" id="IPR052400">
    <property type="entry name" value="Zn2-C6_fungal_TF"/>
</dbReference>
<dbReference type="InterPro" id="IPR001138">
    <property type="entry name" value="Zn2Cys6_DnaBD"/>
</dbReference>
<keyword evidence="4" id="KW-0539">Nucleus</keyword>
<feature type="compositionally biased region" description="Polar residues" evidence="5">
    <location>
        <begin position="1"/>
        <end position="13"/>
    </location>
</feature>
<feature type="region of interest" description="Disordered" evidence="5">
    <location>
        <begin position="1"/>
        <end position="22"/>
    </location>
</feature>
<dbReference type="Gene3D" id="4.10.240.10">
    <property type="entry name" value="Zn(2)-C6 fungal-type DNA-binding domain"/>
    <property type="match status" value="1"/>
</dbReference>
<evidence type="ECO:0000256" key="2">
    <source>
        <dbReference type="ARBA" id="ARBA00023125"/>
    </source>
</evidence>
<evidence type="ECO:0000259" key="6">
    <source>
        <dbReference type="PROSITE" id="PS50048"/>
    </source>
</evidence>
<keyword evidence="1" id="KW-0805">Transcription regulation</keyword>
<dbReference type="PROSITE" id="PS00463">
    <property type="entry name" value="ZN2_CY6_FUNGAL_1"/>
    <property type="match status" value="1"/>
</dbReference>
<sequence length="446" mass="50692">MTSPANHNQTTQSRKSHRKSRLGCGNCKRRKIKCDETRPTCGNCVRRTIPCDYRVYTRDTCSANRDGISSASNDTSDRLSTPPLKFISSSQSNFTPPKRRYAVRCPPNRDQGRETPTQGSCTAVGTRPFRFSAIDMTLFHHLMSSTELGSSYPSLQTQFTRLGFSFQYLLHLLLAFSSFHLSRHNETRIRLNQIIGYEVDYHAEGERHYSVAVSAVAEEIPRLGKENGLALFAAAVFVFICSIARGPQAGEYLAFRTDGQPGSLSLFMGVRSVLETCTTKLSIDASTMYSDDPTESRNKSPRMPPPRNRKVRREYISELGYLDQVLNALGPSHDAVSYHQVLQRLHETYHLLYGSNSTSTDSDPWPILFAWLYRLPEPFMLALQSREPASMVIFAFFIVSFNELSSTWFIRKWPEHIMQGIIDTLDASYRQHIQWPIEVLQFSCHS</sequence>
<dbReference type="InterPro" id="IPR036864">
    <property type="entry name" value="Zn2-C6_fun-type_DNA-bd_sf"/>
</dbReference>
<dbReference type="PRINTS" id="PR00755">
    <property type="entry name" value="AFLATOXINBRP"/>
</dbReference>
<feature type="compositionally biased region" description="Polar residues" evidence="5">
    <location>
        <begin position="64"/>
        <end position="74"/>
    </location>
</feature>
<dbReference type="PANTHER" id="PTHR47657">
    <property type="entry name" value="STEROL REGULATORY ELEMENT-BINDING PROTEIN ECM22"/>
    <property type="match status" value="1"/>
</dbReference>
<proteinExistence type="predicted"/>
<feature type="region of interest" description="Disordered" evidence="5">
    <location>
        <begin position="285"/>
        <end position="309"/>
    </location>
</feature>
<evidence type="ECO:0000256" key="3">
    <source>
        <dbReference type="ARBA" id="ARBA00023163"/>
    </source>
</evidence>
<keyword evidence="8" id="KW-1185">Reference proteome</keyword>
<reference evidence="7 8" key="1">
    <citation type="submission" date="2024-07" db="EMBL/GenBank/DDBJ databases">
        <title>Section-level genome sequencing and comparative genomics of Aspergillus sections Usti and Cavernicolus.</title>
        <authorList>
            <consortium name="Lawrence Berkeley National Laboratory"/>
            <person name="Nybo J.L."/>
            <person name="Vesth T.C."/>
            <person name="Theobald S."/>
            <person name="Frisvad J.C."/>
            <person name="Larsen T.O."/>
            <person name="Kjaerboelling I."/>
            <person name="Rothschild-Mancinelli K."/>
            <person name="Lyhne E.K."/>
            <person name="Kogle M.E."/>
            <person name="Barry K."/>
            <person name="Clum A."/>
            <person name="Na H."/>
            <person name="Ledsgaard L."/>
            <person name="Lin J."/>
            <person name="Lipzen A."/>
            <person name="Kuo A."/>
            <person name="Riley R."/>
            <person name="Mondo S."/>
            <person name="Labutti K."/>
            <person name="Haridas S."/>
            <person name="Pangalinan J."/>
            <person name="Salamov A.A."/>
            <person name="Simmons B.A."/>
            <person name="Magnuson J.K."/>
            <person name="Chen J."/>
            <person name="Drula E."/>
            <person name="Henrissat B."/>
            <person name="Wiebenga A."/>
            <person name="Lubbers R.J."/>
            <person name="Gomes A.C."/>
            <person name="Makela M.R."/>
            <person name="Stajich J."/>
            <person name="Grigoriev I.V."/>
            <person name="Mortensen U.H."/>
            <person name="De Vries R.P."/>
            <person name="Baker S.E."/>
            <person name="Andersen M.R."/>
        </authorList>
    </citation>
    <scope>NUCLEOTIDE SEQUENCE [LARGE SCALE GENOMIC DNA]</scope>
    <source>
        <strain evidence="7 8">CBS 588.65</strain>
    </source>
</reference>
<feature type="region of interest" description="Disordered" evidence="5">
    <location>
        <begin position="64"/>
        <end position="100"/>
    </location>
</feature>
<evidence type="ECO:0000313" key="7">
    <source>
        <dbReference type="EMBL" id="KAL2813403.1"/>
    </source>
</evidence>
<accession>A0ABR4HF67</accession>
<dbReference type="CDD" id="cd00067">
    <property type="entry name" value="GAL4"/>
    <property type="match status" value="1"/>
</dbReference>
<evidence type="ECO:0000256" key="1">
    <source>
        <dbReference type="ARBA" id="ARBA00023015"/>
    </source>
</evidence>
<name>A0ABR4HF67_9EURO</name>
<protein>
    <recommendedName>
        <fullName evidence="6">Zn(2)-C6 fungal-type domain-containing protein</fullName>
    </recommendedName>
</protein>
<dbReference type="PROSITE" id="PS50048">
    <property type="entry name" value="ZN2_CY6_FUNGAL_2"/>
    <property type="match status" value="1"/>
</dbReference>
<dbReference type="EMBL" id="JBFXLT010000040">
    <property type="protein sequence ID" value="KAL2813403.1"/>
    <property type="molecule type" value="Genomic_DNA"/>
</dbReference>
<dbReference type="Proteomes" id="UP001610334">
    <property type="component" value="Unassembled WGS sequence"/>
</dbReference>
<organism evidence="7 8">
    <name type="scientific">Aspergillus granulosus</name>
    <dbReference type="NCBI Taxonomy" id="176169"/>
    <lineage>
        <taxon>Eukaryota</taxon>
        <taxon>Fungi</taxon>
        <taxon>Dikarya</taxon>
        <taxon>Ascomycota</taxon>
        <taxon>Pezizomycotina</taxon>
        <taxon>Eurotiomycetes</taxon>
        <taxon>Eurotiomycetidae</taxon>
        <taxon>Eurotiales</taxon>
        <taxon>Aspergillaceae</taxon>
        <taxon>Aspergillus</taxon>
        <taxon>Aspergillus subgen. Nidulantes</taxon>
    </lineage>
</organism>